<evidence type="ECO:0000313" key="2">
    <source>
        <dbReference type="Proteomes" id="UP001500449"/>
    </source>
</evidence>
<name>A0ABN2MYM5_9PSEU</name>
<comment type="caution">
    <text evidence="1">The sequence shown here is derived from an EMBL/GenBank/DDBJ whole genome shotgun (WGS) entry which is preliminary data.</text>
</comment>
<evidence type="ECO:0000313" key="1">
    <source>
        <dbReference type="EMBL" id="GAA1841586.1"/>
    </source>
</evidence>
<organism evidence="1 2">
    <name type="scientific">Pseudonocardia ailaonensis</name>
    <dbReference type="NCBI Taxonomy" id="367279"/>
    <lineage>
        <taxon>Bacteria</taxon>
        <taxon>Bacillati</taxon>
        <taxon>Actinomycetota</taxon>
        <taxon>Actinomycetes</taxon>
        <taxon>Pseudonocardiales</taxon>
        <taxon>Pseudonocardiaceae</taxon>
        <taxon>Pseudonocardia</taxon>
    </lineage>
</organism>
<gene>
    <name evidence="1" type="ORF">GCM10009836_21220</name>
</gene>
<reference evidence="1 2" key="1">
    <citation type="journal article" date="2019" name="Int. J. Syst. Evol. Microbiol.">
        <title>The Global Catalogue of Microorganisms (GCM) 10K type strain sequencing project: providing services to taxonomists for standard genome sequencing and annotation.</title>
        <authorList>
            <consortium name="The Broad Institute Genomics Platform"/>
            <consortium name="The Broad Institute Genome Sequencing Center for Infectious Disease"/>
            <person name="Wu L."/>
            <person name="Ma J."/>
        </authorList>
    </citation>
    <scope>NUCLEOTIDE SEQUENCE [LARGE SCALE GENOMIC DNA]</scope>
    <source>
        <strain evidence="1 2">JCM 16009</strain>
    </source>
</reference>
<proteinExistence type="predicted"/>
<accession>A0ABN2MYM5</accession>
<dbReference type="Proteomes" id="UP001500449">
    <property type="component" value="Unassembled WGS sequence"/>
</dbReference>
<keyword evidence="2" id="KW-1185">Reference proteome</keyword>
<evidence type="ECO:0008006" key="3">
    <source>
        <dbReference type="Google" id="ProtNLM"/>
    </source>
</evidence>
<protein>
    <recommendedName>
        <fullName evidence="3">PpiC domain-containing protein</fullName>
    </recommendedName>
</protein>
<sequence length="268" mass="27638">MIVGDRSVAIGDMQSRIDTALGHKAQLAAQSSQDIADADVSRYVVGREVMHELLTAAATREGIAIPDQAVDAALADQGTQSLQLDRSLYEGAALRDRVRDRLIAIALAGKYIDHLAVTVDLASATSQQDAEAKARTIAAGGPAAQKILSDAATAQAGMRYRAGQDPESATTVLFGTPAGQTVAFQPSPGQGVWLVLHVVERSTTAPLDGPPAAGTVDQDTLAAIGERLTQPDSASVKVNPRFGEWDPIAQQVVPAGKAAGTILGASAG</sequence>
<dbReference type="EMBL" id="BAAAQK010000005">
    <property type="protein sequence ID" value="GAA1841586.1"/>
    <property type="molecule type" value="Genomic_DNA"/>
</dbReference>